<dbReference type="Gene3D" id="1.10.10.10">
    <property type="entry name" value="Winged helix-like DNA-binding domain superfamily/Winged helix DNA-binding domain"/>
    <property type="match status" value="1"/>
</dbReference>
<keyword evidence="3" id="KW-1185">Reference proteome</keyword>
<dbReference type="RefSeq" id="WP_308458485.1">
    <property type="nucleotide sequence ID" value="NZ_JAJEPS010000001.1"/>
</dbReference>
<organism evidence="2 3">
    <name type="scientific">Hominiventricola filiformis</name>
    <dbReference type="NCBI Taxonomy" id="2885352"/>
    <lineage>
        <taxon>Bacteria</taxon>
        <taxon>Bacillati</taxon>
        <taxon>Bacillota</taxon>
        <taxon>Clostridia</taxon>
        <taxon>Lachnospirales</taxon>
        <taxon>Lachnospiraceae</taxon>
        <taxon>Hominiventricola</taxon>
    </lineage>
</organism>
<dbReference type="PROSITE" id="PS51197">
    <property type="entry name" value="HTH_RRF2_2"/>
    <property type="match status" value="1"/>
</dbReference>
<name>A0AAE3D8T2_9FIRM</name>
<comment type="caution">
    <text evidence="2">The sequence shown here is derived from an EMBL/GenBank/DDBJ whole genome shotgun (WGS) entry which is preliminary data.</text>
</comment>
<accession>A0AAE3D8T2</accession>
<dbReference type="NCBIfam" id="TIGR00738">
    <property type="entry name" value="rrf2_super"/>
    <property type="match status" value="1"/>
</dbReference>
<dbReference type="Proteomes" id="UP001198220">
    <property type="component" value="Unassembled WGS sequence"/>
</dbReference>
<dbReference type="PANTHER" id="PTHR33221:SF5">
    <property type="entry name" value="HTH-TYPE TRANSCRIPTIONAL REGULATOR ISCR"/>
    <property type="match status" value="1"/>
</dbReference>
<reference evidence="2 3" key="1">
    <citation type="submission" date="2021-10" db="EMBL/GenBank/DDBJ databases">
        <title>Anaerobic single-cell dispensing facilitates the cultivation of human gut bacteria.</title>
        <authorList>
            <person name="Afrizal A."/>
        </authorList>
    </citation>
    <scope>NUCLEOTIDE SEQUENCE [LARGE SCALE GENOMIC DNA]</scope>
    <source>
        <strain evidence="2 3">CLA-AA-H276</strain>
    </source>
</reference>
<dbReference type="GO" id="GO:0003677">
    <property type="term" value="F:DNA binding"/>
    <property type="evidence" value="ECO:0007669"/>
    <property type="project" value="UniProtKB-KW"/>
</dbReference>
<dbReference type="Pfam" id="PF02082">
    <property type="entry name" value="Rrf2"/>
    <property type="match status" value="1"/>
</dbReference>
<dbReference type="PROSITE" id="PS01332">
    <property type="entry name" value="HTH_RRF2_1"/>
    <property type="match status" value="1"/>
</dbReference>
<proteinExistence type="predicted"/>
<dbReference type="AlphaFoldDB" id="A0AAE3D8T2"/>
<evidence type="ECO:0000313" key="3">
    <source>
        <dbReference type="Proteomes" id="UP001198220"/>
    </source>
</evidence>
<dbReference type="InterPro" id="IPR030489">
    <property type="entry name" value="TR_Rrf2-type_CS"/>
</dbReference>
<dbReference type="PANTHER" id="PTHR33221">
    <property type="entry name" value="WINGED HELIX-TURN-HELIX TRANSCRIPTIONAL REGULATOR, RRF2 FAMILY"/>
    <property type="match status" value="1"/>
</dbReference>
<dbReference type="InterPro" id="IPR036390">
    <property type="entry name" value="WH_DNA-bd_sf"/>
</dbReference>
<protein>
    <submittedName>
        <fullName evidence="2">Rrf2 family transcriptional regulator</fullName>
    </submittedName>
</protein>
<keyword evidence="1" id="KW-0238">DNA-binding</keyword>
<dbReference type="GO" id="GO:0003700">
    <property type="term" value="F:DNA-binding transcription factor activity"/>
    <property type="evidence" value="ECO:0007669"/>
    <property type="project" value="TreeGrafter"/>
</dbReference>
<dbReference type="InterPro" id="IPR000944">
    <property type="entry name" value="Tscrpt_reg_Rrf2"/>
</dbReference>
<dbReference type="EMBL" id="JAJEPS010000001">
    <property type="protein sequence ID" value="MCC2124983.1"/>
    <property type="molecule type" value="Genomic_DNA"/>
</dbReference>
<dbReference type="GO" id="GO:0005829">
    <property type="term" value="C:cytosol"/>
    <property type="evidence" value="ECO:0007669"/>
    <property type="project" value="TreeGrafter"/>
</dbReference>
<dbReference type="SUPFAM" id="SSF46785">
    <property type="entry name" value="Winged helix' DNA-binding domain"/>
    <property type="match status" value="1"/>
</dbReference>
<sequence length="148" mass="16279">MKFSKKSRYGVAALIDLAVNSKNGHVALGSIAERNEISPQYLEQVFASLRRAGIVKSVKGSQGGYLLKYPSSSITVASIIQALEGTYYLDDEETKTEESAAGIAETIQEDIVDRVNHGLDQILQNLTLADLEESFQERQSGGQEMYYI</sequence>
<evidence type="ECO:0000256" key="1">
    <source>
        <dbReference type="ARBA" id="ARBA00023125"/>
    </source>
</evidence>
<dbReference type="InterPro" id="IPR036388">
    <property type="entry name" value="WH-like_DNA-bd_sf"/>
</dbReference>
<gene>
    <name evidence="2" type="ORF">LKD36_02185</name>
</gene>
<evidence type="ECO:0000313" key="2">
    <source>
        <dbReference type="EMBL" id="MCC2124983.1"/>
    </source>
</evidence>